<accession>A0A6C0IBK4</accession>
<name>A0A6C0IBK4_9ZZZZ</name>
<feature type="compositionally biased region" description="Basic residues" evidence="1">
    <location>
        <begin position="50"/>
        <end position="69"/>
    </location>
</feature>
<organism evidence="2">
    <name type="scientific">viral metagenome</name>
    <dbReference type="NCBI Taxonomy" id="1070528"/>
    <lineage>
        <taxon>unclassified sequences</taxon>
        <taxon>metagenomes</taxon>
        <taxon>organismal metagenomes</taxon>
    </lineage>
</organism>
<dbReference type="AlphaFoldDB" id="A0A6C0IBK4"/>
<evidence type="ECO:0000256" key="1">
    <source>
        <dbReference type="SAM" id="MobiDB-lite"/>
    </source>
</evidence>
<reference evidence="2" key="1">
    <citation type="journal article" date="2020" name="Nature">
        <title>Giant virus diversity and host interactions through global metagenomics.</title>
        <authorList>
            <person name="Schulz F."/>
            <person name="Roux S."/>
            <person name="Paez-Espino D."/>
            <person name="Jungbluth S."/>
            <person name="Walsh D.A."/>
            <person name="Denef V.J."/>
            <person name="McMahon K.D."/>
            <person name="Konstantinidis K.T."/>
            <person name="Eloe-Fadrosh E.A."/>
            <person name="Kyrpides N.C."/>
            <person name="Woyke T."/>
        </authorList>
    </citation>
    <scope>NUCLEOTIDE SEQUENCE</scope>
    <source>
        <strain evidence="2">GVMAG-M-3300023184-62</strain>
    </source>
</reference>
<dbReference type="EMBL" id="MN740152">
    <property type="protein sequence ID" value="QHT89767.1"/>
    <property type="molecule type" value="Genomic_DNA"/>
</dbReference>
<feature type="compositionally biased region" description="Basic residues" evidence="1">
    <location>
        <begin position="1"/>
        <end position="14"/>
    </location>
</feature>
<sequence length="69" mass="7955">MRGRTHRKTRKNRKSGGFMPSVMGSFVANARMLTPLAIAAGYRLMDNAKQVRKNRVHTRSKAKSRRKRQ</sequence>
<proteinExistence type="predicted"/>
<evidence type="ECO:0000313" key="2">
    <source>
        <dbReference type="EMBL" id="QHT89767.1"/>
    </source>
</evidence>
<feature type="region of interest" description="Disordered" evidence="1">
    <location>
        <begin position="1"/>
        <end position="22"/>
    </location>
</feature>
<feature type="region of interest" description="Disordered" evidence="1">
    <location>
        <begin position="45"/>
        <end position="69"/>
    </location>
</feature>
<protein>
    <submittedName>
        <fullName evidence="2">Uncharacterized protein</fullName>
    </submittedName>
</protein>